<dbReference type="GO" id="GO:0005829">
    <property type="term" value="C:cytosol"/>
    <property type="evidence" value="ECO:0007669"/>
    <property type="project" value="TreeGrafter"/>
</dbReference>
<feature type="region of interest" description="Disordered" evidence="4">
    <location>
        <begin position="787"/>
        <end position="827"/>
    </location>
</feature>
<evidence type="ECO:0000256" key="1">
    <source>
        <dbReference type="ARBA" id="ARBA00006914"/>
    </source>
</evidence>
<dbReference type="OrthoDB" id="27435at2759"/>
<evidence type="ECO:0000256" key="4">
    <source>
        <dbReference type="SAM" id="MobiDB-lite"/>
    </source>
</evidence>
<accession>A0A8H7RWN3</accession>
<dbReference type="CDD" id="cd19519">
    <property type="entry name" value="RecA-like_CDC48_r1-like"/>
    <property type="match status" value="1"/>
</dbReference>
<proteinExistence type="inferred from homology"/>
<evidence type="ECO:0000313" key="8">
    <source>
        <dbReference type="EMBL" id="KAG2218200.1"/>
    </source>
</evidence>
<dbReference type="AlphaFoldDB" id="A0A8H7RWN3"/>
<dbReference type="FunFam" id="3.40.50.300:FF:000012">
    <property type="entry name" value="Transitional endoplasmic reticulum ATPase"/>
    <property type="match status" value="1"/>
</dbReference>
<dbReference type="Pfam" id="PF02933">
    <property type="entry name" value="CDC48_2"/>
    <property type="match status" value="1"/>
</dbReference>
<sequence>MSSSEKAKLLPNAGVDDQPVDPNHDPATAILRRKSAPNKLMVDDATNDDNSVITLSNATMESLQLFRGDTVLVKGKKRRDTVLIVLADDEVEDNKARVNKVVRNNLRIRLGDIISIHPCPDIKYGKRIHVLPIDDTVEGITGNLFETYLKPYFLEAYRPVRKGDLFLVRGGMRAVEFKVVETDPADYCIVAQDTIIHCEGEPIKREDEEQNLNEVGYDDIGGCRKQMAQIRELVELPLRHPQLFKSIGIKPPRGILMYGPPGTGKTLIARAVANETGAFFFLINGPEIMSKMAGESESNLRKAFEEAEKNAPAIIFIDEIDAIAPKREKTNGEVERRVVSQLLTLMDGMKARSNVVVIAATNRPNSIDPALRRFGRFDREVDIGIPDPTGRLEILRIHTKNMKLDDEVDLEQIAAETHGYVGADMASLCSEAAMQQIREKMDLIDLEEETIDAEVLDSLAVTMENFRYALGVSNPSALRETVVEVPTVSWNDIGGLENVKLELQETVQYPVEHPEKFLKFGMSPSKGVLFYGPPGTGKTMLAKAIANECQANFISIKGPELLTMWFGESEANVRDVFDKARAAAPCVMFFDELDSIAKARGGSMGDAGGAGDRVLNQILTEMDGMNAKKNVFVIGATNRPDQIDPALLRPGRLDQLIYIPLPDENSRMNILQAQLRKSPVSPEVDLNYIAKSTHGFSGADIGEICQRAAKLAIREDIERDIKKEKERQAKQEAGEDIGMDEDEDDDEAVAYITKAHFEEAMRFARRSVSDADIRRYEMFAQNMQQQRGFGTFKFPESGNNSGQPMDGVSGTGESGFGQEGGDDDLYA</sequence>
<dbReference type="InterPro" id="IPR003960">
    <property type="entry name" value="ATPase_AAA_CS"/>
</dbReference>
<dbReference type="InterPro" id="IPR029067">
    <property type="entry name" value="CDC48_domain_2-like_sf"/>
</dbReference>
<dbReference type="InterPro" id="IPR041569">
    <property type="entry name" value="AAA_lid_3"/>
</dbReference>
<dbReference type="InterPro" id="IPR003959">
    <property type="entry name" value="ATPase_AAA_core"/>
</dbReference>
<dbReference type="GO" id="GO:0071630">
    <property type="term" value="P:nuclear protein quality control by the ubiquitin-proteasome system"/>
    <property type="evidence" value="ECO:0007669"/>
    <property type="project" value="UniProtKB-ARBA"/>
</dbReference>
<dbReference type="InterPro" id="IPR004201">
    <property type="entry name" value="Cdc48_dom2"/>
</dbReference>
<dbReference type="FunFam" id="3.40.50.300:FF:000048">
    <property type="entry name" value="Transitional endoplasmic reticulum ATPase"/>
    <property type="match status" value="1"/>
</dbReference>
<dbReference type="Gene3D" id="1.10.8.60">
    <property type="match status" value="1"/>
</dbReference>
<evidence type="ECO:0000256" key="3">
    <source>
        <dbReference type="ARBA" id="ARBA00022840"/>
    </source>
</evidence>
<dbReference type="CDD" id="cd19528">
    <property type="entry name" value="RecA-like_CDC48_r2-like"/>
    <property type="match status" value="1"/>
</dbReference>
<dbReference type="GO" id="GO:0016887">
    <property type="term" value="F:ATP hydrolysis activity"/>
    <property type="evidence" value="ECO:0007669"/>
    <property type="project" value="InterPro"/>
</dbReference>
<organism evidence="8 9">
    <name type="scientific">Circinella minor</name>
    <dbReference type="NCBI Taxonomy" id="1195481"/>
    <lineage>
        <taxon>Eukaryota</taxon>
        <taxon>Fungi</taxon>
        <taxon>Fungi incertae sedis</taxon>
        <taxon>Mucoromycota</taxon>
        <taxon>Mucoromycotina</taxon>
        <taxon>Mucoromycetes</taxon>
        <taxon>Mucorales</taxon>
        <taxon>Lichtheimiaceae</taxon>
        <taxon>Circinella</taxon>
    </lineage>
</organism>
<feature type="domain" description="AAA+ ATPase" evidence="5">
    <location>
        <begin position="524"/>
        <end position="663"/>
    </location>
</feature>
<dbReference type="Gene3D" id="3.40.50.300">
    <property type="entry name" value="P-loop containing nucleotide triphosphate hydrolases"/>
    <property type="match status" value="2"/>
</dbReference>
<keyword evidence="3" id="KW-0067">ATP-binding</keyword>
<evidence type="ECO:0000259" key="5">
    <source>
        <dbReference type="SMART" id="SM00382"/>
    </source>
</evidence>
<dbReference type="NCBIfam" id="TIGR01243">
    <property type="entry name" value="CDC48"/>
    <property type="match status" value="1"/>
</dbReference>
<comment type="caution">
    <text evidence="8">The sequence shown here is derived from an EMBL/GenBank/DDBJ whole genome shotgun (WGS) entry which is preliminary data.</text>
</comment>
<feature type="domain" description="AAA+ ATPase" evidence="5">
    <location>
        <begin position="251"/>
        <end position="387"/>
    </location>
</feature>
<dbReference type="SMART" id="SM00382">
    <property type="entry name" value="AAA"/>
    <property type="match status" value="2"/>
</dbReference>
<dbReference type="SUPFAM" id="SSF54585">
    <property type="entry name" value="Cdc48 domain 2-like"/>
    <property type="match status" value="1"/>
</dbReference>
<feature type="domain" description="CDC48 N-terminal subdomain" evidence="7">
    <location>
        <begin position="39"/>
        <end position="122"/>
    </location>
</feature>
<evidence type="ECO:0000313" key="9">
    <source>
        <dbReference type="Proteomes" id="UP000646827"/>
    </source>
</evidence>
<dbReference type="Pfam" id="PF17862">
    <property type="entry name" value="AAA_lid_3"/>
    <property type="match status" value="2"/>
</dbReference>
<dbReference type="GO" id="GO:0005524">
    <property type="term" value="F:ATP binding"/>
    <property type="evidence" value="ECO:0007669"/>
    <property type="project" value="UniProtKB-KW"/>
</dbReference>
<reference evidence="8 9" key="1">
    <citation type="submission" date="2020-12" db="EMBL/GenBank/DDBJ databases">
        <title>Metabolic potential, ecology and presence of endohyphal bacteria is reflected in genomic diversity of Mucoromycotina.</title>
        <authorList>
            <person name="Muszewska A."/>
            <person name="Okrasinska A."/>
            <person name="Steczkiewicz K."/>
            <person name="Drgas O."/>
            <person name="Orlowska M."/>
            <person name="Perlinska-Lenart U."/>
            <person name="Aleksandrzak-Piekarczyk T."/>
            <person name="Szatraj K."/>
            <person name="Zielenkiewicz U."/>
            <person name="Pilsyk S."/>
            <person name="Malc E."/>
            <person name="Mieczkowski P."/>
            <person name="Kruszewska J.S."/>
            <person name="Biernat P."/>
            <person name="Pawlowska J."/>
        </authorList>
    </citation>
    <scope>NUCLEOTIDE SEQUENCE [LARGE SCALE GENOMIC DNA]</scope>
    <source>
        <strain evidence="8 9">CBS 142.35</strain>
    </source>
</reference>
<dbReference type="InterPro" id="IPR050168">
    <property type="entry name" value="AAA_ATPase_domain"/>
</dbReference>
<dbReference type="InterPro" id="IPR003593">
    <property type="entry name" value="AAA+_ATPase"/>
</dbReference>
<protein>
    <recommendedName>
        <fullName evidence="10">Transitional endoplasmic reticulum ATPase</fullName>
    </recommendedName>
</protein>
<dbReference type="FunFam" id="1.10.8.60:FF:000004">
    <property type="entry name" value="Cell division control 48"/>
    <property type="match status" value="1"/>
</dbReference>
<dbReference type="GO" id="GO:0034098">
    <property type="term" value="C:VCP-NPL4-UFD1 AAA ATPase complex"/>
    <property type="evidence" value="ECO:0007669"/>
    <property type="project" value="TreeGrafter"/>
</dbReference>
<dbReference type="PROSITE" id="PS00674">
    <property type="entry name" value="AAA"/>
    <property type="match status" value="2"/>
</dbReference>
<dbReference type="GO" id="GO:0030970">
    <property type="term" value="P:retrograde protein transport, ER to cytosol"/>
    <property type="evidence" value="ECO:0007669"/>
    <property type="project" value="TreeGrafter"/>
</dbReference>
<dbReference type="GO" id="GO:0005634">
    <property type="term" value="C:nucleus"/>
    <property type="evidence" value="ECO:0007669"/>
    <property type="project" value="TreeGrafter"/>
</dbReference>
<dbReference type="FunFam" id="3.10.330.10:FF:000001">
    <property type="entry name" value="Cell division control 48"/>
    <property type="match status" value="1"/>
</dbReference>
<dbReference type="GO" id="GO:0097352">
    <property type="term" value="P:autophagosome maturation"/>
    <property type="evidence" value="ECO:0007669"/>
    <property type="project" value="TreeGrafter"/>
</dbReference>
<dbReference type="SMART" id="SM01072">
    <property type="entry name" value="CDC48_2"/>
    <property type="match status" value="1"/>
</dbReference>
<evidence type="ECO:0000259" key="6">
    <source>
        <dbReference type="SMART" id="SM01072"/>
    </source>
</evidence>
<feature type="region of interest" description="Disordered" evidence="4">
    <location>
        <begin position="1"/>
        <end position="26"/>
    </location>
</feature>
<dbReference type="SMART" id="SM01073">
    <property type="entry name" value="CDC48_N"/>
    <property type="match status" value="1"/>
</dbReference>
<dbReference type="Gene3D" id="3.10.330.10">
    <property type="match status" value="1"/>
</dbReference>
<dbReference type="Pfam" id="PF02359">
    <property type="entry name" value="CDC48_N"/>
    <property type="match status" value="1"/>
</dbReference>
<dbReference type="GO" id="GO:0051228">
    <property type="term" value="P:mitotic spindle disassembly"/>
    <property type="evidence" value="ECO:0007669"/>
    <property type="project" value="TreeGrafter"/>
</dbReference>
<dbReference type="PANTHER" id="PTHR23077:SF171">
    <property type="entry name" value="NUCLEAR VALOSIN-CONTAINING PROTEIN-LIKE"/>
    <property type="match status" value="1"/>
</dbReference>
<dbReference type="Pfam" id="PF00004">
    <property type="entry name" value="AAA"/>
    <property type="match status" value="2"/>
</dbReference>
<dbReference type="InterPro" id="IPR003338">
    <property type="entry name" value="CDC4_N-term_subdom"/>
</dbReference>
<evidence type="ECO:0000256" key="2">
    <source>
        <dbReference type="ARBA" id="ARBA00022741"/>
    </source>
</evidence>
<gene>
    <name evidence="8" type="ORF">INT45_006835</name>
</gene>
<evidence type="ECO:0000259" key="7">
    <source>
        <dbReference type="SMART" id="SM01073"/>
    </source>
</evidence>
<comment type="similarity">
    <text evidence="1">Belongs to the AAA ATPase family.</text>
</comment>
<dbReference type="FunFam" id="2.40.40.20:FF:000003">
    <property type="entry name" value="Transitional endoplasmic reticulum ATPase"/>
    <property type="match status" value="1"/>
</dbReference>
<feature type="compositionally biased region" description="Gly residues" evidence="4">
    <location>
        <begin position="809"/>
        <end position="819"/>
    </location>
</feature>
<evidence type="ECO:0008006" key="10">
    <source>
        <dbReference type="Google" id="ProtNLM"/>
    </source>
</evidence>
<keyword evidence="9" id="KW-1185">Reference proteome</keyword>
<dbReference type="InterPro" id="IPR009010">
    <property type="entry name" value="Asp_de-COase-like_dom_sf"/>
</dbReference>
<dbReference type="GO" id="GO:0005741">
    <property type="term" value="C:mitochondrial outer membrane"/>
    <property type="evidence" value="ECO:0007669"/>
    <property type="project" value="UniProtKB-ARBA"/>
</dbReference>
<dbReference type="GO" id="GO:0031593">
    <property type="term" value="F:polyubiquitin modification-dependent protein binding"/>
    <property type="evidence" value="ECO:0007669"/>
    <property type="project" value="TreeGrafter"/>
</dbReference>
<dbReference type="Gene3D" id="2.40.40.20">
    <property type="match status" value="1"/>
</dbReference>
<dbReference type="InterPro" id="IPR005938">
    <property type="entry name" value="AAA_ATPase_CDC48"/>
</dbReference>
<dbReference type="SUPFAM" id="SSF52540">
    <property type="entry name" value="P-loop containing nucleoside triphosphate hydrolases"/>
    <property type="match status" value="2"/>
</dbReference>
<dbReference type="PANTHER" id="PTHR23077">
    <property type="entry name" value="AAA-FAMILY ATPASE"/>
    <property type="match status" value="1"/>
</dbReference>
<dbReference type="Gene3D" id="6.10.20.150">
    <property type="match status" value="1"/>
</dbReference>
<keyword evidence="2" id="KW-0547">Nucleotide-binding</keyword>
<dbReference type="Proteomes" id="UP000646827">
    <property type="component" value="Unassembled WGS sequence"/>
</dbReference>
<dbReference type="EMBL" id="JAEPRB010000246">
    <property type="protein sequence ID" value="KAG2218200.1"/>
    <property type="molecule type" value="Genomic_DNA"/>
</dbReference>
<dbReference type="SUPFAM" id="SSF50692">
    <property type="entry name" value="ADC-like"/>
    <property type="match status" value="1"/>
</dbReference>
<dbReference type="InterPro" id="IPR027417">
    <property type="entry name" value="P-loop_NTPase"/>
</dbReference>
<name>A0A8H7RWN3_9FUNG</name>
<feature type="domain" description="CDC48" evidence="6">
    <location>
        <begin position="139"/>
        <end position="205"/>
    </location>
</feature>